<reference evidence="3 4" key="1">
    <citation type="submission" date="2024-02" db="EMBL/GenBank/DDBJ databases">
        <title>A chromosome-level genome assembly of Drosophila madeirensis, a fruit fly species endemic to Madeira island.</title>
        <authorList>
            <person name="Tomihara K."/>
            <person name="Llopart A."/>
            <person name="Yamamoto D."/>
        </authorList>
    </citation>
    <scope>NUCLEOTIDE SEQUENCE [LARGE SCALE GENOMIC DNA]</scope>
    <source>
        <strain evidence="3 4">RF1</strain>
    </source>
</reference>
<dbReference type="Proteomes" id="UP001500889">
    <property type="component" value="Chromosome E"/>
</dbReference>
<dbReference type="InterPro" id="IPR050115">
    <property type="entry name" value="Proteasome_alpha"/>
</dbReference>
<protein>
    <submittedName>
        <fullName evidence="3">Proteasome subunit alpha type-2-like</fullName>
    </submittedName>
</protein>
<dbReference type="EMBL" id="AP029267">
    <property type="protein sequence ID" value="BFG04624.1"/>
    <property type="molecule type" value="Genomic_DNA"/>
</dbReference>
<sequence>MAEGFNFSPCVFNGQGVVEQSLYALGAVSKGSTSVGIVAADGVVIGTATRVSSPLMEPRGILHVAPIDAMIGMTYSGLSGDFHLLKKHARKGAQNIKLINGVPVEVKQLVHCLAFLMQEHTHSASARPFGASLLIAGWDKGVPQLYACSADGSYCPRKAFALGRNAAECTKLLEQRYTTKLKVEDAINAALWALKKGYEEEQKGPMPSDAIQMGIAYPEGFECVDIDIVDEFYADCV</sequence>
<organism evidence="3 4">
    <name type="scientific">Drosophila madeirensis</name>
    <name type="common">Fruit fly</name>
    <dbReference type="NCBI Taxonomy" id="30013"/>
    <lineage>
        <taxon>Eukaryota</taxon>
        <taxon>Metazoa</taxon>
        <taxon>Ecdysozoa</taxon>
        <taxon>Arthropoda</taxon>
        <taxon>Hexapoda</taxon>
        <taxon>Insecta</taxon>
        <taxon>Pterygota</taxon>
        <taxon>Neoptera</taxon>
        <taxon>Endopterygota</taxon>
        <taxon>Diptera</taxon>
        <taxon>Brachycera</taxon>
        <taxon>Muscomorpha</taxon>
        <taxon>Ephydroidea</taxon>
        <taxon>Drosophilidae</taxon>
        <taxon>Drosophila</taxon>
        <taxon>Sophophora</taxon>
    </lineage>
</organism>
<keyword evidence="4" id="KW-1185">Reference proteome</keyword>
<dbReference type="SUPFAM" id="SSF56235">
    <property type="entry name" value="N-terminal nucleophile aminohydrolases (Ntn hydrolases)"/>
    <property type="match status" value="1"/>
</dbReference>
<dbReference type="PROSITE" id="PS51475">
    <property type="entry name" value="PROTEASOME_ALPHA_2"/>
    <property type="match status" value="1"/>
</dbReference>
<accession>A0AAU9G945</accession>
<name>A0AAU9G945_DROMD</name>
<evidence type="ECO:0000256" key="2">
    <source>
        <dbReference type="PROSITE-ProRule" id="PRU00808"/>
    </source>
</evidence>
<dbReference type="Gene3D" id="3.60.20.10">
    <property type="entry name" value="Glutamine Phosphoribosylpyrophosphate, subunit 1, domain 1"/>
    <property type="match status" value="1"/>
</dbReference>
<dbReference type="InterPro" id="IPR001353">
    <property type="entry name" value="Proteasome_sua/b"/>
</dbReference>
<comment type="similarity">
    <text evidence="2">Belongs to the peptidase T1A family.</text>
</comment>
<dbReference type="GO" id="GO:0019773">
    <property type="term" value="C:proteasome core complex, alpha-subunit complex"/>
    <property type="evidence" value="ECO:0007669"/>
    <property type="project" value="UniProtKB-UniRule"/>
</dbReference>
<dbReference type="Pfam" id="PF00227">
    <property type="entry name" value="Proteasome"/>
    <property type="match status" value="1"/>
</dbReference>
<evidence type="ECO:0000313" key="4">
    <source>
        <dbReference type="Proteomes" id="UP001500889"/>
    </source>
</evidence>
<dbReference type="InterPro" id="IPR029055">
    <property type="entry name" value="Ntn_hydrolases_N"/>
</dbReference>
<evidence type="ECO:0000256" key="1">
    <source>
        <dbReference type="ARBA" id="ARBA00022942"/>
    </source>
</evidence>
<proteinExistence type="inferred from homology"/>
<dbReference type="AlphaFoldDB" id="A0AAU9G945"/>
<evidence type="ECO:0000313" key="3">
    <source>
        <dbReference type="EMBL" id="BFG04624.1"/>
    </source>
</evidence>
<dbReference type="GO" id="GO:0051603">
    <property type="term" value="P:proteolysis involved in protein catabolic process"/>
    <property type="evidence" value="ECO:0007669"/>
    <property type="project" value="InterPro"/>
</dbReference>
<keyword evidence="1 2" id="KW-0647">Proteasome</keyword>
<dbReference type="PANTHER" id="PTHR11599">
    <property type="entry name" value="PROTEASOME SUBUNIT ALPHA/BETA"/>
    <property type="match status" value="1"/>
</dbReference>
<gene>
    <name evidence="3" type="ORF">DMAD_03544</name>
</gene>
<dbReference type="InterPro" id="IPR023332">
    <property type="entry name" value="Proteasome_alpha-type"/>
</dbReference>